<keyword evidence="2" id="KW-1133">Transmembrane helix</keyword>
<sequence>MPKAARTRAKNNKRFVTDETLYRPEQSLTSTARGIISKTVAVKASTAPGPAVLSNALESGDFSDSIPPLDMEDVAEFDVGTERFLIEEPGRVKVKKPKAKRYEDSDNPLIGWLDKHREEYLTWAFATEGRGRLHTGNCVTAACSGDALYRCLDCFGYAPRAQLLEFGFWPMSYKEPQSAVTFNLLRNFHIMNLKGHIPPTDYYRGLERMSSGDGMSSPPDRLHQFRMVIREWRHIKMGKRAGRGHDPSGLSGTPNGGTMVLCRACPHPKINLPQGWENAPPEMKFLYALIISLDANFKQKARARPGDKTDPVLGPGFGCFVPNGPYMEEISKQSDQDEISHCVTFSAMWNANSKKSRGLRATGVGSVVCARHGMFRANGMGDLQKGERYINMDCIVLMSLAACGLMVLYVTYDIACQWGIKFFERMSRRPLDWHLSQNISVTFKVPKFHLASHIEKCYAPYALEYTEGVGDTDGEAPERNWAELNTSARSLSMMTAGARFDTTDDICNGWNHEKTLDLVVKQANSLLKKLVKAISNLVVYNRAFTAFTEALKHNHGKELQQWERQVKEWELGLSKLCPYEMPISSITMAKVKKSLADEEHRREKAGDNHRETRSSDARDASTMSALMIEMLDIEEIQRTLSAIASQATLTLYQKTDLQNRRTTLLKRVRRMREDQLTHMPALRKLIKSTDFECAPEAIPLHVPSSVPAEDRQAIFPAYAIHIEDKLRYAQGFEALSTLRGLLRARTVTYQHSEQVVPSQCVFTKLNALRTQVEVKIRSTCGMYRTARTALMQLRGSGEWEKSLKELRAEDVRGIGERVAREEDLETFRQAQKRAGVDPKQIERILRGKDIELPMIFVDPSLSCDNEKRENMSWIWYTYGESGTRAAEGVDSQEVEASLCVEWCKARARARRAREEVLLVDEEMRRSIEFCRWKAGWWEQQKGRRNDVEQWLGEGLNAYASEQAFMETSRAIVWNRQLFSIRERAKVIREWVDNPAKDLEECLTQLSPLEIELDLDGDELEP</sequence>
<organism evidence="4 5">
    <name type="scientific">Paramarasmius palmivorus</name>
    <dbReference type="NCBI Taxonomy" id="297713"/>
    <lineage>
        <taxon>Eukaryota</taxon>
        <taxon>Fungi</taxon>
        <taxon>Dikarya</taxon>
        <taxon>Basidiomycota</taxon>
        <taxon>Agaricomycotina</taxon>
        <taxon>Agaricomycetes</taxon>
        <taxon>Agaricomycetidae</taxon>
        <taxon>Agaricales</taxon>
        <taxon>Marasmiineae</taxon>
        <taxon>Marasmiaceae</taxon>
        <taxon>Paramarasmius</taxon>
    </lineage>
</organism>
<proteinExistence type="predicted"/>
<keyword evidence="5" id="KW-1185">Reference proteome</keyword>
<evidence type="ECO:0000313" key="5">
    <source>
        <dbReference type="Proteomes" id="UP001383192"/>
    </source>
</evidence>
<reference evidence="4 5" key="1">
    <citation type="submission" date="2024-01" db="EMBL/GenBank/DDBJ databases">
        <title>A draft genome for a cacao thread blight-causing isolate of Paramarasmius palmivorus.</title>
        <authorList>
            <person name="Baruah I.K."/>
            <person name="Bukari Y."/>
            <person name="Amoako-Attah I."/>
            <person name="Meinhardt L.W."/>
            <person name="Bailey B.A."/>
            <person name="Cohen S.P."/>
        </authorList>
    </citation>
    <scope>NUCLEOTIDE SEQUENCE [LARGE SCALE GENOMIC DNA]</scope>
    <source>
        <strain evidence="4 5">GH-12</strain>
    </source>
</reference>
<feature type="domain" description="CxC2-like cysteine cluster KDZ transposase-associated" evidence="3">
    <location>
        <begin position="158"/>
        <end position="211"/>
    </location>
</feature>
<dbReference type="InterPro" id="IPR040521">
    <property type="entry name" value="KDZ"/>
</dbReference>
<evidence type="ECO:0000256" key="1">
    <source>
        <dbReference type="SAM" id="MobiDB-lite"/>
    </source>
</evidence>
<feature type="transmembrane region" description="Helical" evidence="2">
    <location>
        <begin position="394"/>
        <end position="412"/>
    </location>
</feature>
<gene>
    <name evidence="4" type="ORF">VNI00_014007</name>
</gene>
<comment type="caution">
    <text evidence="4">The sequence shown here is derived from an EMBL/GenBank/DDBJ whole genome shotgun (WGS) entry which is preliminary data.</text>
</comment>
<dbReference type="Proteomes" id="UP001383192">
    <property type="component" value="Unassembled WGS sequence"/>
</dbReference>
<protein>
    <recommendedName>
        <fullName evidence="3">CxC2-like cysteine cluster KDZ transposase-associated domain-containing protein</fullName>
    </recommendedName>
</protein>
<dbReference type="AlphaFoldDB" id="A0AAW0BUD4"/>
<dbReference type="PANTHER" id="PTHR33104:SF2">
    <property type="entry name" value="CXC3 LIKE CYSTEINE CLUSTER DOMAIN-CONTAINING PROTEIN"/>
    <property type="match status" value="1"/>
</dbReference>
<keyword evidence="2" id="KW-0812">Transmembrane</keyword>
<keyword evidence="2" id="KW-0472">Membrane</keyword>
<evidence type="ECO:0000256" key="2">
    <source>
        <dbReference type="SAM" id="Phobius"/>
    </source>
</evidence>
<dbReference type="EMBL" id="JAYKXP010000075">
    <property type="protein sequence ID" value="KAK7030436.1"/>
    <property type="molecule type" value="Genomic_DNA"/>
</dbReference>
<dbReference type="Pfam" id="PF18758">
    <property type="entry name" value="KDZ"/>
    <property type="match status" value="1"/>
</dbReference>
<evidence type="ECO:0000259" key="3">
    <source>
        <dbReference type="Pfam" id="PF18803"/>
    </source>
</evidence>
<dbReference type="Pfam" id="PF18803">
    <property type="entry name" value="CxC2"/>
    <property type="match status" value="1"/>
</dbReference>
<dbReference type="InterPro" id="IPR041457">
    <property type="entry name" value="CxC2_KDZ-assoc"/>
</dbReference>
<name>A0AAW0BUD4_9AGAR</name>
<accession>A0AAW0BUD4</accession>
<dbReference type="PANTHER" id="PTHR33104">
    <property type="entry name" value="SI:DKEY-29D5.2"/>
    <property type="match status" value="1"/>
</dbReference>
<feature type="region of interest" description="Disordered" evidence="1">
    <location>
        <begin position="594"/>
        <end position="618"/>
    </location>
</feature>
<evidence type="ECO:0000313" key="4">
    <source>
        <dbReference type="EMBL" id="KAK7030436.1"/>
    </source>
</evidence>